<gene>
    <name evidence="7" type="ORF">Lwal_1521</name>
</gene>
<dbReference type="PATRIC" id="fig|66969.6.peg.1659"/>
<keyword evidence="8" id="KW-1185">Reference proteome</keyword>
<evidence type="ECO:0000259" key="6">
    <source>
        <dbReference type="Pfam" id="PF07732"/>
    </source>
</evidence>
<dbReference type="Pfam" id="PF00394">
    <property type="entry name" value="Cu-oxidase"/>
    <property type="match status" value="1"/>
</dbReference>
<feature type="domain" description="Plastocyanin-like" evidence="4">
    <location>
        <begin position="148"/>
        <end position="322"/>
    </location>
</feature>
<dbReference type="InterPro" id="IPR008972">
    <property type="entry name" value="Cupredoxin"/>
</dbReference>
<dbReference type="InterPro" id="IPR011706">
    <property type="entry name" value="Cu-oxidase_C"/>
</dbReference>
<dbReference type="GO" id="GO:0006878">
    <property type="term" value="P:intracellular copper ion homeostasis"/>
    <property type="evidence" value="ECO:0007669"/>
    <property type="project" value="InterPro"/>
</dbReference>
<dbReference type="GO" id="GO:0005507">
    <property type="term" value="F:copper ion binding"/>
    <property type="evidence" value="ECO:0007669"/>
    <property type="project" value="InterPro"/>
</dbReference>
<dbReference type="InterPro" id="IPR011707">
    <property type="entry name" value="Cu-oxidase-like_N"/>
</dbReference>
<sequence>MKSIIALLVLVIAMPGFAAERVINLVVEYKTVYFAGKPIRAISVNNQIPAPTLRFKQGDHVSIHVHNHLNEETAIHWHGIILPWQMDGVLGITQKGIPPGGVFHYQFTLDQSGTYWYHAHAGLQEQQGLYGALLIDPNKKPLYHYTKDYVIVLSDWSNTHADQILKNLKKQGDYYAPRFPLQPTLAKFLHDYQKASKEKRKQLLDDYKGMQQSRMSIYDLSDVAYDAFLLNGHASNQPWTAPVKLNDVVRLRFIGAGGSSIFNVKIPGIKMQMVHVEGNDIKPYFVNSFAIAPGETYDVLVKIKEKNPYIIYAESRDTLGAAVGALTTSPDQIVNYKAVPPFPEPENVSQEMMSMMMESMNHDMSQMSTSHHKMDMHHHPMANHSMSMAMPTEPSIIGDHFSPSTLSYSTSMGTKYQNMVAAIPTNDPNEPVSQVIKMELFGYMERFIWFVNGVPEYNAHPIELKPGKRYRFVFTNNSMMHHPMHIHGHWFILRKGQGKYDPMLHTIDIPPGATITADVDTDASGQWLFHCHMLYHMMTGMSRVFQYSTLIELSKGKIKPQNIEKQTVYHNRPIVRVDEIRPIDKALIKHPMAHPTGFWFASFLDIGADPFNNAQRLSYRGLYGPDYNKLELYTNEAEVFKGNLENADIDVFYWHLINQFWAVKGGANYFNKPSMTPYWQPGIGIEGLMPYFIDTNARVYFYGGSVKLDLELSRDTQLFNNFLVRTSLRSLVASKTVPNAVIGNGLNQMRYSIRPYYRLTPGLNVYVEFENEKDYGAFKSIERTLGEQTTANTVTFGLSLVL</sequence>
<comment type="caution">
    <text evidence="7">The sequence shown here is derived from an EMBL/GenBank/DDBJ whole genome shotgun (WGS) entry which is preliminary data.</text>
</comment>
<dbReference type="Proteomes" id="UP000054729">
    <property type="component" value="Unassembled WGS sequence"/>
</dbReference>
<dbReference type="Pfam" id="PF07731">
    <property type="entry name" value="Cu-oxidase_2"/>
    <property type="match status" value="1"/>
</dbReference>
<evidence type="ECO:0000259" key="4">
    <source>
        <dbReference type="Pfam" id="PF00394"/>
    </source>
</evidence>
<keyword evidence="1" id="KW-0479">Metal-binding</keyword>
<evidence type="ECO:0000313" key="8">
    <source>
        <dbReference type="Proteomes" id="UP000054729"/>
    </source>
</evidence>
<feature type="domain" description="Plastocyanin-like" evidence="6">
    <location>
        <begin position="27"/>
        <end position="139"/>
    </location>
</feature>
<dbReference type="InterPro" id="IPR045087">
    <property type="entry name" value="Cu-oxidase_fam"/>
</dbReference>
<keyword evidence="3" id="KW-0186">Copper</keyword>
<keyword evidence="2 7" id="KW-0560">Oxidoreductase</keyword>
<evidence type="ECO:0000256" key="1">
    <source>
        <dbReference type="ARBA" id="ARBA00022723"/>
    </source>
</evidence>
<feature type="domain" description="Plastocyanin-like" evidence="5">
    <location>
        <begin position="433"/>
        <end position="547"/>
    </location>
</feature>
<dbReference type="Pfam" id="PF05275">
    <property type="entry name" value="CopB"/>
    <property type="match status" value="1"/>
</dbReference>
<dbReference type="Gene3D" id="2.60.40.420">
    <property type="entry name" value="Cupredoxins - blue copper proteins"/>
    <property type="match status" value="3"/>
</dbReference>
<evidence type="ECO:0000256" key="3">
    <source>
        <dbReference type="ARBA" id="ARBA00023008"/>
    </source>
</evidence>
<dbReference type="InterPro" id="IPR033138">
    <property type="entry name" value="Cu_oxidase_CS"/>
</dbReference>
<dbReference type="GO" id="GO:0009279">
    <property type="term" value="C:cell outer membrane"/>
    <property type="evidence" value="ECO:0007669"/>
    <property type="project" value="InterPro"/>
</dbReference>
<dbReference type="InterPro" id="IPR001117">
    <property type="entry name" value="Cu-oxidase_2nd"/>
</dbReference>
<dbReference type="Pfam" id="PF07732">
    <property type="entry name" value="Cu-oxidase_3"/>
    <property type="match status" value="1"/>
</dbReference>
<evidence type="ECO:0000313" key="7">
    <source>
        <dbReference type="EMBL" id="KTD79449.1"/>
    </source>
</evidence>
<accession>A0A0W1ADN3</accession>
<name>A0A0W1ADN3_9GAMM</name>
<dbReference type="PANTHER" id="PTHR11709:SF394">
    <property type="entry name" value="FI03373P-RELATED"/>
    <property type="match status" value="1"/>
</dbReference>
<dbReference type="EMBL" id="LNZB01000036">
    <property type="protein sequence ID" value="KTD79449.1"/>
    <property type="molecule type" value="Genomic_DNA"/>
</dbReference>
<dbReference type="AlphaFoldDB" id="A0A0W1ADN3"/>
<evidence type="ECO:0000256" key="2">
    <source>
        <dbReference type="ARBA" id="ARBA00023002"/>
    </source>
</evidence>
<dbReference type="InterPro" id="IPR034279">
    <property type="entry name" value="CuRO_3_CopA"/>
</dbReference>
<protein>
    <submittedName>
        <fullName evidence="7">Multicopper oxidase</fullName>
        <ecNumber evidence="7">1.10.3.3</ecNumber>
    </submittedName>
</protein>
<dbReference type="InterPro" id="IPR002355">
    <property type="entry name" value="Cu_oxidase_Cu_BS"/>
</dbReference>
<reference evidence="7 8" key="1">
    <citation type="submission" date="2015-11" db="EMBL/GenBank/DDBJ databases">
        <title>Genomic analysis of 38 Legionella species identifies large and diverse effector repertoires.</title>
        <authorList>
            <person name="Burstein D."/>
            <person name="Amaro F."/>
            <person name="Zusman T."/>
            <person name="Lifshitz Z."/>
            <person name="Cohen O."/>
            <person name="Gilbert J.A."/>
            <person name="Pupko T."/>
            <person name="Shuman H.A."/>
            <person name="Segal G."/>
        </authorList>
    </citation>
    <scope>NUCLEOTIDE SEQUENCE [LARGE SCALE GENOMIC DNA]</scope>
    <source>
        <strain evidence="7 8">ATCC 51914</strain>
    </source>
</reference>
<dbReference type="CDD" id="cd13896">
    <property type="entry name" value="CuRO_3_CopA"/>
    <property type="match status" value="1"/>
</dbReference>
<evidence type="ECO:0000259" key="5">
    <source>
        <dbReference type="Pfam" id="PF07731"/>
    </source>
</evidence>
<dbReference type="PROSITE" id="PS00080">
    <property type="entry name" value="MULTICOPPER_OXIDASE2"/>
    <property type="match status" value="1"/>
</dbReference>
<dbReference type="GO" id="GO:0008447">
    <property type="term" value="F:L-ascorbate oxidase activity"/>
    <property type="evidence" value="ECO:0007669"/>
    <property type="project" value="UniProtKB-EC"/>
</dbReference>
<organism evidence="7 8">
    <name type="scientific">Legionella waltersii</name>
    <dbReference type="NCBI Taxonomy" id="66969"/>
    <lineage>
        <taxon>Bacteria</taxon>
        <taxon>Pseudomonadati</taxon>
        <taxon>Pseudomonadota</taxon>
        <taxon>Gammaproteobacteria</taxon>
        <taxon>Legionellales</taxon>
        <taxon>Legionellaceae</taxon>
        <taxon>Legionella</taxon>
    </lineage>
</organism>
<dbReference type="SUPFAM" id="SSF49503">
    <property type="entry name" value="Cupredoxins"/>
    <property type="match status" value="3"/>
</dbReference>
<dbReference type="EC" id="1.10.3.3" evidence="7"/>
<dbReference type="InterPro" id="IPR007939">
    <property type="entry name" value="Cu-R_B_prcur"/>
</dbReference>
<dbReference type="STRING" id="66969.Lwal_1521"/>
<dbReference type="PROSITE" id="PS00079">
    <property type="entry name" value="MULTICOPPER_OXIDASE1"/>
    <property type="match status" value="1"/>
</dbReference>
<dbReference type="PANTHER" id="PTHR11709">
    <property type="entry name" value="MULTI-COPPER OXIDASE"/>
    <property type="match status" value="1"/>
</dbReference>
<proteinExistence type="predicted"/>